<reference evidence="1 2" key="1">
    <citation type="submission" date="2015-09" db="EMBL/GenBank/DDBJ databases">
        <title>Complete genome sequence of a benzo[a]pyrene-degrading bacterium Altererythrobacter epoxidivorans CGMCC 1.7731T.</title>
        <authorList>
            <person name="Li Z."/>
            <person name="Cheng H."/>
            <person name="Huo Y."/>
            <person name="Xu X."/>
        </authorList>
    </citation>
    <scope>NUCLEOTIDE SEQUENCE [LARGE SCALE GENOMIC DNA]</scope>
    <source>
        <strain evidence="1 2">CGMCC 1.7731</strain>
    </source>
</reference>
<dbReference type="PATRIC" id="fig|361183.4.peg.168"/>
<dbReference type="GO" id="GO:0016301">
    <property type="term" value="F:kinase activity"/>
    <property type="evidence" value="ECO:0007669"/>
    <property type="project" value="UniProtKB-KW"/>
</dbReference>
<sequence>MTTVAEIPAAVSEAQRLLAVAMTPRMGPVAPGIENALYQDDFCALGADSFLFRTPAGARLLYVRGQPVTIDPGDADQGEIDLYLWGTVYGAVAWLNGLVALHAGAVEVEGRAVAFTGASGAGKSTLVAALSSRGHGVLCDDTLILCEAEGDIWALPDPKPLKLTAESARIAGLAVGERIGLVPNKTLVRAGERAERPLPMSTLYELKAGSDTRISKVSGAAKVELLAKSLYRDQFHESRTTEAAHAQLMLGLATAITMKRFERNFDLSQFDEQLQVLLTDFIR</sequence>
<keyword evidence="1" id="KW-0808">Transferase</keyword>
<dbReference type="Proteomes" id="UP000057938">
    <property type="component" value="Chromosome"/>
</dbReference>
<proteinExistence type="predicted"/>
<evidence type="ECO:0000313" key="2">
    <source>
        <dbReference type="Proteomes" id="UP000057938"/>
    </source>
</evidence>
<dbReference type="EMBL" id="CP012669">
    <property type="protein sequence ID" value="ALE15480.1"/>
    <property type="molecule type" value="Genomic_DNA"/>
</dbReference>
<name>A0A0M4MEK6_9SPHN</name>
<dbReference type="InterPro" id="IPR027417">
    <property type="entry name" value="P-loop_NTPase"/>
</dbReference>
<dbReference type="SUPFAM" id="SSF53795">
    <property type="entry name" value="PEP carboxykinase-like"/>
    <property type="match status" value="1"/>
</dbReference>
<gene>
    <name evidence="1" type="ORF">AMC99_00164</name>
</gene>
<organism evidence="1 2">
    <name type="scientific">Altererythrobacter epoxidivorans</name>
    <dbReference type="NCBI Taxonomy" id="361183"/>
    <lineage>
        <taxon>Bacteria</taxon>
        <taxon>Pseudomonadati</taxon>
        <taxon>Pseudomonadota</taxon>
        <taxon>Alphaproteobacteria</taxon>
        <taxon>Sphingomonadales</taxon>
        <taxon>Erythrobacteraceae</taxon>
        <taxon>Altererythrobacter</taxon>
    </lineage>
</organism>
<protein>
    <submittedName>
        <fullName evidence="1">Serine kinase of the HPr protein, regulates carbohydrate metabolism</fullName>
    </submittedName>
</protein>
<accession>A0A0M4MEK6</accession>
<keyword evidence="1" id="KW-0418">Kinase</keyword>
<evidence type="ECO:0000313" key="1">
    <source>
        <dbReference type="EMBL" id="ALE15480.1"/>
    </source>
</evidence>
<keyword evidence="2" id="KW-1185">Reference proteome</keyword>
<dbReference type="STRING" id="361183.AMC99_00164"/>
<dbReference type="AlphaFoldDB" id="A0A0M4MEK6"/>
<dbReference type="Gene3D" id="3.40.50.300">
    <property type="entry name" value="P-loop containing nucleotide triphosphate hydrolases"/>
    <property type="match status" value="1"/>
</dbReference>
<dbReference type="KEGG" id="aep:AMC99_00164"/>